<reference evidence="2" key="1">
    <citation type="journal article" date="2019" name="Int. J. Syst. Evol. Microbiol.">
        <title>The Global Catalogue of Microorganisms (GCM) 10K type strain sequencing project: providing services to taxonomists for standard genome sequencing and annotation.</title>
        <authorList>
            <consortium name="The Broad Institute Genomics Platform"/>
            <consortium name="The Broad Institute Genome Sequencing Center for Infectious Disease"/>
            <person name="Wu L."/>
            <person name="Ma J."/>
        </authorList>
    </citation>
    <scope>NUCLEOTIDE SEQUENCE [LARGE SCALE GENOMIC DNA]</scope>
    <source>
        <strain evidence="2">JCM 3338</strain>
    </source>
</reference>
<dbReference type="Proteomes" id="UP001597402">
    <property type="component" value="Unassembled WGS sequence"/>
</dbReference>
<sequence length="79" mass="8443">MHAARVLGRTGITPFGQHVEQVMSSGPYAGAAGAFWVVDNGCSPNGARAVTRMRAAWPTAELVHLSIHATWVDPVEILF</sequence>
<name>A0ABW4XDV2_9ACTN</name>
<dbReference type="EMBL" id="JBHUHP010000014">
    <property type="protein sequence ID" value="MFD2092815.1"/>
    <property type="molecule type" value="Genomic_DNA"/>
</dbReference>
<proteinExistence type="predicted"/>
<protein>
    <submittedName>
        <fullName evidence="1">Uncharacterized protein</fullName>
    </submittedName>
</protein>
<dbReference type="RefSeq" id="WP_376877438.1">
    <property type="nucleotide sequence ID" value="NZ_JBHUHP010000014.1"/>
</dbReference>
<gene>
    <name evidence="1" type="ORF">ACFSHS_14665</name>
</gene>
<keyword evidence="2" id="KW-1185">Reference proteome</keyword>
<comment type="caution">
    <text evidence="1">The sequence shown here is derived from an EMBL/GenBank/DDBJ whole genome shotgun (WGS) entry which is preliminary data.</text>
</comment>
<accession>A0ABW4XDV2</accession>
<organism evidence="1 2">
    <name type="scientific">Blastococcus deserti</name>
    <dbReference type="NCBI Taxonomy" id="2259033"/>
    <lineage>
        <taxon>Bacteria</taxon>
        <taxon>Bacillati</taxon>
        <taxon>Actinomycetota</taxon>
        <taxon>Actinomycetes</taxon>
        <taxon>Geodermatophilales</taxon>
        <taxon>Geodermatophilaceae</taxon>
        <taxon>Blastococcus</taxon>
    </lineage>
</organism>
<evidence type="ECO:0000313" key="2">
    <source>
        <dbReference type="Proteomes" id="UP001597402"/>
    </source>
</evidence>
<evidence type="ECO:0000313" key="1">
    <source>
        <dbReference type="EMBL" id="MFD2092815.1"/>
    </source>
</evidence>